<keyword evidence="7" id="KW-0732">Signal</keyword>
<dbReference type="Proteomes" id="UP000486351">
    <property type="component" value="Unassembled WGS sequence"/>
</dbReference>
<comment type="caution">
    <text evidence="8">The sequence shown here is derived from an EMBL/GenBank/DDBJ whole genome shotgun (WGS) entry which is preliminary data.</text>
</comment>
<evidence type="ECO:0008006" key="10">
    <source>
        <dbReference type="Google" id="ProtNLM"/>
    </source>
</evidence>
<keyword evidence="3 6" id="KW-1133">Transmembrane helix</keyword>
<dbReference type="AlphaFoldDB" id="A0A6G0RRD0"/>
<evidence type="ECO:0000256" key="3">
    <source>
        <dbReference type="ARBA" id="ARBA00022989"/>
    </source>
</evidence>
<evidence type="ECO:0000256" key="7">
    <source>
        <dbReference type="SAM" id="SignalP"/>
    </source>
</evidence>
<dbReference type="PANTHER" id="PTHR23051">
    <property type="entry name" value="SOLUTE CARRIER FAMILY 35, MEMBER F5"/>
    <property type="match status" value="1"/>
</dbReference>
<protein>
    <recommendedName>
        <fullName evidence="10">EamA domain-containing protein</fullName>
    </recommendedName>
</protein>
<evidence type="ECO:0000256" key="1">
    <source>
        <dbReference type="ARBA" id="ARBA00004141"/>
    </source>
</evidence>
<feature type="transmembrane region" description="Helical" evidence="6">
    <location>
        <begin position="279"/>
        <end position="301"/>
    </location>
</feature>
<evidence type="ECO:0000313" key="8">
    <source>
        <dbReference type="EMBL" id="KAE9339724.1"/>
    </source>
</evidence>
<evidence type="ECO:0000256" key="5">
    <source>
        <dbReference type="SAM" id="MobiDB-lite"/>
    </source>
</evidence>
<evidence type="ECO:0000256" key="4">
    <source>
        <dbReference type="ARBA" id="ARBA00023136"/>
    </source>
</evidence>
<organism evidence="8 9">
    <name type="scientific">Phytophthora fragariae</name>
    <dbReference type="NCBI Taxonomy" id="53985"/>
    <lineage>
        <taxon>Eukaryota</taxon>
        <taxon>Sar</taxon>
        <taxon>Stramenopiles</taxon>
        <taxon>Oomycota</taxon>
        <taxon>Peronosporomycetes</taxon>
        <taxon>Peronosporales</taxon>
        <taxon>Peronosporaceae</taxon>
        <taxon>Phytophthora</taxon>
    </lineage>
</organism>
<reference evidence="8 9" key="1">
    <citation type="submission" date="2018-09" db="EMBL/GenBank/DDBJ databases">
        <title>Genomic investigation of the strawberry pathogen Phytophthora fragariae indicates pathogenicity is determined by transcriptional variation in three key races.</title>
        <authorList>
            <person name="Adams T.M."/>
            <person name="Armitage A.D."/>
            <person name="Sobczyk M.K."/>
            <person name="Bates H.J."/>
            <person name="Dunwell J.M."/>
            <person name="Nellist C.F."/>
            <person name="Harrison R.J."/>
        </authorList>
    </citation>
    <scope>NUCLEOTIDE SEQUENCE [LARGE SCALE GENOMIC DNA]</scope>
    <source>
        <strain evidence="8 9">NOV-77</strain>
    </source>
</reference>
<comment type="subcellular location">
    <subcellularLocation>
        <location evidence="1">Membrane</location>
        <topology evidence="1">Multi-pass membrane protein</topology>
    </subcellularLocation>
</comment>
<evidence type="ECO:0000256" key="6">
    <source>
        <dbReference type="SAM" id="Phobius"/>
    </source>
</evidence>
<evidence type="ECO:0000313" key="9">
    <source>
        <dbReference type="Proteomes" id="UP000486351"/>
    </source>
</evidence>
<accession>A0A6G0RRD0</accession>
<keyword evidence="4 6" id="KW-0472">Membrane</keyword>
<feature type="transmembrane region" description="Helical" evidence="6">
    <location>
        <begin position="345"/>
        <end position="364"/>
    </location>
</feature>
<dbReference type="EMBL" id="QXFY01000611">
    <property type="protein sequence ID" value="KAE9339724.1"/>
    <property type="molecule type" value="Genomic_DNA"/>
</dbReference>
<keyword evidence="2 6" id="KW-0812">Transmembrane</keyword>
<dbReference type="SUPFAM" id="SSF103481">
    <property type="entry name" value="Multidrug resistance efflux transporter EmrE"/>
    <property type="match status" value="1"/>
</dbReference>
<sequence>MNIVFCLTVLWCPYAHCFVGLNGSGKTWSLLKLQQHIETQQLRGELPATFRLASLSLDAHRELVAMNGHRVVADAFWEASARAPLVDRGDEEDGAGGGAAIDAESHRANSGPAVRQAGGEGEEAAAVDVEAVYEGLHEAACGEDGGEARDVGVQDAGAAGREQVEAGVPGDLLAHGVAEAGGGGRSGSGGLDGGERPTVELNAVSITCDHKRSEGAVRLSQARGRHPLHDQQHLYHLQHQGADGGADNVVGDPVALFAASMYGVSMTATRRPIPDDESATISLVFGFSGVINMVCLLPVVLTFQYSAAESADARDRDAHRHEGGLSTTCCPTTWARSVLLTSPTVATGWLSLTVPLAIVANFWLHGMLPTHMTLLASALVISGFVLINVGTKQNQHQ</sequence>
<dbReference type="InterPro" id="IPR037185">
    <property type="entry name" value="EmrE-like"/>
</dbReference>
<dbReference type="GO" id="GO:0016020">
    <property type="term" value="C:membrane"/>
    <property type="evidence" value="ECO:0007669"/>
    <property type="project" value="UniProtKB-SubCell"/>
</dbReference>
<feature type="transmembrane region" description="Helical" evidence="6">
    <location>
        <begin position="370"/>
        <end position="389"/>
    </location>
</feature>
<proteinExistence type="predicted"/>
<name>A0A6G0RRD0_9STRA</name>
<feature type="signal peptide" evidence="7">
    <location>
        <begin position="1"/>
        <end position="17"/>
    </location>
</feature>
<evidence type="ECO:0000256" key="2">
    <source>
        <dbReference type="ARBA" id="ARBA00022692"/>
    </source>
</evidence>
<dbReference type="PANTHER" id="PTHR23051:SF0">
    <property type="entry name" value="SOLUTE CARRIER FAMILY 35 MEMBER F5"/>
    <property type="match status" value="1"/>
</dbReference>
<gene>
    <name evidence="8" type="ORF">PF008_g11432</name>
</gene>
<feature type="region of interest" description="Disordered" evidence="5">
    <location>
        <begin position="87"/>
        <end position="123"/>
    </location>
</feature>
<feature type="chain" id="PRO_5026223640" description="EamA domain-containing protein" evidence="7">
    <location>
        <begin position="18"/>
        <end position="397"/>
    </location>
</feature>
<feature type="compositionally biased region" description="Gly residues" evidence="5">
    <location>
        <begin position="179"/>
        <end position="192"/>
    </location>
</feature>
<feature type="region of interest" description="Disordered" evidence="5">
    <location>
        <begin position="174"/>
        <end position="197"/>
    </location>
</feature>